<feature type="compositionally biased region" description="Low complexity" evidence="6">
    <location>
        <begin position="384"/>
        <end position="395"/>
    </location>
</feature>
<comment type="similarity">
    <text evidence="2">Belongs to the autoinducer-2 exporter (AI-2E) (TC 2.A.86) family.</text>
</comment>
<evidence type="ECO:0000313" key="9">
    <source>
        <dbReference type="Proteomes" id="UP001499841"/>
    </source>
</evidence>
<keyword evidence="4 7" id="KW-1133">Transmembrane helix</keyword>
<keyword evidence="3 7" id="KW-0812">Transmembrane</keyword>
<dbReference type="Proteomes" id="UP001499841">
    <property type="component" value="Unassembled WGS sequence"/>
</dbReference>
<feature type="transmembrane region" description="Helical" evidence="7">
    <location>
        <begin position="202"/>
        <end position="235"/>
    </location>
</feature>
<proteinExistence type="inferred from homology"/>
<dbReference type="PANTHER" id="PTHR21716:SF64">
    <property type="entry name" value="AI-2 TRANSPORT PROTEIN TQSA"/>
    <property type="match status" value="1"/>
</dbReference>
<feature type="transmembrane region" description="Helical" evidence="7">
    <location>
        <begin position="12"/>
        <end position="35"/>
    </location>
</feature>
<comment type="caution">
    <text evidence="8">The sequence shown here is derived from an EMBL/GenBank/DDBJ whole genome shotgun (WGS) entry which is preliminary data.</text>
</comment>
<evidence type="ECO:0000256" key="7">
    <source>
        <dbReference type="SAM" id="Phobius"/>
    </source>
</evidence>
<feature type="compositionally biased region" description="Basic and acidic residues" evidence="6">
    <location>
        <begin position="366"/>
        <end position="383"/>
    </location>
</feature>
<organism evidence="8 9">
    <name type="scientific">Georgenia daeguensis</name>
    <dbReference type="NCBI Taxonomy" id="908355"/>
    <lineage>
        <taxon>Bacteria</taxon>
        <taxon>Bacillati</taxon>
        <taxon>Actinomycetota</taxon>
        <taxon>Actinomycetes</taxon>
        <taxon>Micrococcales</taxon>
        <taxon>Bogoriellaceae</taxon>
        <taxon>Georgenia</taxon>
    </lineage>
</organism>
<feature type="transmembrane region" description="Helical" evidence="7">
    <location>
        <begin position="305"/>
        <end position="327"/>
    </location>
</feature>
<accession>A0ABP8ERL7</accession>
<name>A0ABP8ERL7_9MICO</name>
<feature type="transmembrane region" description="Helical" evidence="7">
    <location>
        <begin position="241"/>
        <end position="260"/>
    </location>
</feature>
<protein>
    <recommendedName>
        <fullName evidence="10">AI-2E family transporter</fullName>
    </recommendedName>
</protein>
<evidence type="ECO:0000313" key="8">
    <source>
        <dbReference type="EMBL" id="GAA4286557.1"/>
    </source>
</evidence>
<evidence type="ECO:0000256" key="2">
    <source>
        <dbReference type="ARBA" id="ARBA00009773"/>
    </source>
</evidence>
<evidence type="ECO:0000256" key="3">
    <source>
        <dbReference type="ARBA" id="ARBA00022692"/>
    </source>
</evidence>
<sequence>MTSTEPPGRAAGVRPGAGQVLAVVAAALVVATAGLHAVSGIFAPAFLALTLVLAAHPLQRRLVARRWHPLVASGVVLLGLYALLLVLVLATGFAVVQLSGALPRYADDFPALYEHALAWLATVGVDATRVGDVLAGVDLVGLAGDLLDYLGAASSQVLLVVMVMFFLSLDLSAVRNRSARLRAARPRVAAALSDFARRVRTYWVVSTVFGLVVAALDVVALALLGVPLALTWGILAFVTNYIPNIGFVIGLVPPALLALLEGDVATMVWVIVVYSVINFTLQSLIQPKFVGDAVGLNPTVTFLSLVFWSFVVGPLGAILAVPLTLFFQSLLITTEPRAGWLNVFLESDRRDDGAVRPGVRPGGEPGADRGGEPGADRGVEPGADRGVAPVAAAGPVAPPRPHRDGRDDGAPAPDEGAAAPDVVAPAPEDGGDRPVARS</sequence>
<dbReference type="EMBL" id="BAABBA010000003">
    <property type="protein sequence ID" value="GAA4286557.1"/>
    <property type="molecule type" value="Genomic_DNA"/>
</dbReference>
<feature type="transmembrane region" description="Helical" evidence="7">
    <location>
        <begin position="267"/>
        <end position="285"/>
    </location>
</feature>
<reference evidence="9" key="1">
    <citation type="journal article" date="2019" name="Int. J. Syst. Evol. Microbiol.">
        <title>The Global Catalogue of Microorganisms (GCM) 10K type strain sequencing project: providing services to taxonomists for standard genome sequencing and annotation.</title>
        <authorList>
            <consortium name="The Broad Institute Genomics Platform"/>
            <consortium name="The Broad Institute Genome Sequencing Center for Infectious Disease"/>
            <person name="Wu L."/>
            <person name="Ma J."/>
        </authorList>
    </citation>
    <scope>NUCLEOTIDE SEQUENCE [LARGE SCALE GENOMIC DNA]</scope>
    <source>
        <strain evidence="9">JCM 17459</strain>
    </source>
</reference>
<comment type="subcellular location">
    <subcellularLocation>
        <location evidence="1">Membrane</location>
        <topology evidence="1">Multi-pass membrane protein</topology>
    </subcellularLocation>
</comment>
<evidence type="ECO:0000256" key="4">
    <source>
        <dbReference type="ARBA" id="ARBA00022989"/>
    </source>
</evidence>
<evidence type="ECO:0000256" key="1">
    <source>
        <dbReference type="ARBA" id="ARBA00004141"/>
    </source>
</evidence>
<evidence type="ECO:0000256" key="5">
    <source>
        <dbReference type="ARBA" id="ARBA00023136"/>
    </source>
</evidence>
<feature type="transmembrane region" description="Helical" evidence="7">
    <location>
        <begin position="149"/>
        <end position="172"/>
    </location>
</feature>
<dbReference type="InterPro" id="IPR002549">
    <property type="entry name" value="AI-2E-like"/>
</dbReference>
<keyword evidence="5 7" id="KW-0472">Membrane</keyword>
<evidence type="ECO:0008006" key="10">
    <source>
        <dbReference type="Google" id="ProtNLM"/>
    </source>
</evidence>
<evidence type="ECO:0000256" key="6">
    <source>
        <dbReference type="SAM" id="MobiDB-lite"/>
    </source>
</evidence>
<feature type="transmembrane region" description="Helical" evidence="7">
    <location>
        <begin position="70"/>
        <end position="96"/>
    </location>
</feature>
<feature type="compositionally biased region" description="Low complexity" evidence="6">
    <location>
        <begin position="410"/>
        <end position="428"/>
    </location>
</feature>
<feature type="region of interest" description="Disordered" evidence="6">
    <location>
        <begin position="352"/>
        <end position="438"/>
    </location>
</feature>
<dbReference type="Pfam" id="PF01594">
    <property type="entry name" value="AI-2E_transport"/>
    <property type="match status" value="1"/>
</dbReference>
<dbReference type="PANTHER" id="PTHR21716">
    <property type="entry name" value="TRANSMEMBRANE PROTEIN"/>
    <property type="match status" value="1"/>
</dbReference>
<keyword evidence="9" id="KW-1185">Reference proteome</keyword>
<dbReference type="RefSeq" id="WP_345038168.1">
    <property type="nucleotide sequence ID" value="NZ_BAABBA010000003.1"/>
</dbReference>
<gene>
    <name evidence="8" type="ORF">GCM10022262_09160</name>
</gene>